<sequence length="32" mass="3360">MARGSALAHDPIRGAPPISRTVARCCLILLTV</sequence>
<protein>
    <submittedName>
        <fullName evidence="1">Uncharacterized protein</fullName>
    </submittedName>
</protein>
<dbReference type="AlphaFoldDB" id="A0A561UW41"/>
<dbReference type="Proteomes" id="UP000318186">
    <property type="component" value="Unassembled WGS sequence"/>
</dbReference>
<accession>A0A561UW41</accession>
<name>A0A561UW41_9ACTN</name>
<proteinExistence type="predicted"/>
<reference evidence="1 2" key="1">
    <citation type="submission" date="2019-06" db="EMBL/GenBank/DDBJ databases">
        <title>Sequencing the genomes of 1000 actinobacteria strains.</title>
        <authorList>
            <person name="Klenk H.-P."/>
        </authorList>
    </citation>
    <scope>NUCLEOTIDE SEQUENCE [LARGE SCALE GENOMIC DNA]</scope>
    <source>
        <strain evidence="1 2">DSM 42059</strain>
    </source>
</reference>
<comment type="caution">
    <text evidence="1">The sequence shown here is derived from an EMBL/GenBank/DDBJ whole genome shotgun (WGS) entry which is preliminary data.</text>
</comment>
<dbReference type="EMBL" id="VIWW01000001">
    <property type="protein sequence ID" value="TWG03579.1"/>
    <property type="molecule type" value="Genomic_DNA"/>
</dbReference>
<evidence type="ECO:0000313" key="2">
    <source>
        <dbReference type="Proteomes" id="UP000318186"/>
    </source>
</evidence>
<gene>
    <name evidence="1" type="ORF">FHX80_112011</name>
</gene>
<organism evidence="1 2">
    <name type="scientific">Streptomyces brevispora</name>
    <dbReference type="NCBI Taxonomy" id="887462"/>
    <lineage>
        <taxon>Bacteria</taxon>
        <taxon>Bacillati</taxon>
        <taxon>Actinomycetota</taxon>
        <taxon>Actinomycetes</taxon>
        <taxon>Kitasatosporales</taxon>
        <taxon>Streptomycetaceae</taxon>
        <taxon>Streptomyces</taxon>
    </lineage>
</organism>
<evidence type="ECO:0000313" key="1">
    <source>
        <dbReference type="EMBL" id="TWG03579.1"/>
    </source>
</evidence>